<reference evidence="2" key="1">
    <citation type="submission" date="2020-08" db="EMBL/GenBank/DDBJ databases">
        <title>Whole genome shotgun sequence of Polymorphospora rubra NBRC 101157.</title>
        <authorList>
            <person name="Komaki H."/>
            <person name="Tamura T."/>
        </authorList>
    </citation>
    <scope>NUCLEOTIDE SEQUENCE</scope>
    <source>
        <strain evidence="2">NBRC 101157</strain>
    </source>
</reference>
<protein>
    <submittedName>
        <fullName evidence="2">Uncharacterized protein</fullName>
    </submittedName>
</protein>
<accession>A0A810N8K2</accession>
<dbReference type="Proteomes" id="UP000680866">
    <property type="component" value="Chromosome"/>
</dbReference>
<evidence type="ECO:0000313" key="2">
    <source>
        <dbReference type="EMBL" id="BCJ69942.1"/>
    </source>
</evidence>
<dbReference type="KEGG" id="pry:Prubr_69630"/>
<feature type="region of interest" description="Disordered" evidence="1">
    <location>
        <begin position="81"/>
        <end position="107"/>
    </location>
</feature>
<evidence type="ECO:0000256" key="1">
    <source>
        <dbReference type="SAM" id="MobiDB-lite"/>
    </source>
</evidence>
<keyword evidence="3" id="KW-1185">Reference proteome</keyword>
<dbReference type="EMBL" id="AP023359">
    <property type="protein sequence ID" value="BCJ69942.1"/>
    <property type="molecule type" value="Genomic_DNA"/>
</dbReference>
<dbReference type="AlphaFoldDB" id="A0A810N8K2"/>
<sequence>MTRVERPAMKRIIEIVPARPGWYARWRQSPEATRSYPVTVWALVEDTDVPTREVVGVDSIGQWPGADDNEAGSDFVRYVYQAPEAGQPDDASNPVGADVEPPSPVRA</sequence>
<evidence type="ECO:0000313" key="3">
    <source>
        <dbReference type="Proteomes" id="UP000680866"/>
    </source>
</evidence>
<organism evidence="2 3">
    <name type="scientific">Polymorphospora rubra</name>
    <dbReference type="NCBI Taxonomy" id="338584"/>
    <lineage>
        <taxon>Bacteria</taxon>
        <taxon>Bacillati</taxon>
        <taxon>Actinomycetota</taxon>
        <taxon>Actinomycetes</taxon>
        <taxon>Micromonosporales</taxon>
        <taxon>Micromonosporaceae</taxon>
        <taxon>Polymorphospora</taxon>
    </lineage>
</organism>
<name>A0A810N8K2_9ACTN</name>
<proteinExistence type="predicted"/>
<gene>
    <name evidence="2" type="ORF">Prubr_69630</name>
</gene>